<evidence type="ECO:0000256" key="1">
    <source>
        <dbReference type="ARBA" id="ARBA00008361"/>
    </source>
</evidence>
<dbReference type="InterPro" id="IPR029063">
    <property type="entry name" value="SAM-dependent_MTases_sf"/>
</dbReference>
<dbReference type="AlphaFoldDB" id="A0A4Q2RS51"/>
<dbReference type="PANTHER" id="PTHR44942:SF4">
    <property type="entry name" value="METHYLTRANSFERASE TYPE 11 DOMAIN-CONTAINING PROTEIN"/>
    <property type="match status" value="1"/>
</dbReference>
<evidence type="ECO:0000256" key="3">
    <source>
        <dbReference type="ARBA" id="ARBA00022679"/>
    </source>
</evidence>
<gene>
    <name evidence="5" type="ORF">EUA06_09600</name>
</gene>
<dbReference type="Gene3D" id="3.40.50.150">
    <property type="entry name" value="Vaccinia Virus protein VP39"/>
    <property type="match status" value="1"/>
</dbReference>
<dbReference type="SUPFAM" id="SSF53335">
    <property type="entry name" value="S-adenosyl-L-methionine-dependent methyltransferases"/>
    <property type="match status" value="1"/>
</dbReference>
<keyword evidence="2 5" id="KW-0489">Methyltransferase</keyword>
<comment type="caution">
    <text evidence="5">The sequence shown here is derived from an EMBL/GenBank/DDBJ whole genome shotgun (WGS) entry which is preliminary data.</text>
</comment>
<dbReference type="InterPro" id="IPR051052">
    <property type="entry name" value="Diverse_substrate_MTase"/>
</dbReference>
<evidence type="ECO:0000259" key="4">
    <source>
        <dbReference type="Pfam" id="PF08241"/>
    </source>
</evidence>
<dbReference type="Proteomes" id="UP000291838">
    <property type="component" value="Unassembled WGS sequence"/>
</dbReference>
<dbReference type="Pfam" id="PF08241">
    <property type="entry name" value="Methyltransf_11"/>
    <property type="match status" value="1"/>
</dbReference>
<evidence type="ECO:0000256" key="2">
    <source>
        <dbReference type="ARBA" id="ARBA00022603"/>
    </source>
</evidence>
<evidence type="ECO:0000313" key="6">
    <source>
        <dbReference type="Proteomes" id="UP000291838"/>
    </source>
</evidence>
<protein>
    <submittedName>
        <fullName evidence="5">Class I SAM-dependent methyltransferase</fullName>
    </submittedName>
</protein>
<accession>A0A4Q2RS51</accession>
<keyword evidence="6" id="KW-1185">Reference proteome</keyword>
<dbReference type="CDD" id="cd02440">
    <property type="entry name" value="AdoMet_MTases"/>
    <property type="match status" value="1"/>
</dbReference>
<dbReference type="OrthoDB" id="9797252at2"/>
<reference evidence="5 6" key="1">
    <citation type="submission" date="2019-01" db="EMBL/GenBank/DDBJ databases">
        <title>Novel species of Nocardioides.</title>
        <authorList>
            <person name="Liu Q."/>
            <person name="Xin Y.-H."/>
        </authorList>
    </citation>
    <scope>NUCLEOTIDE SEQUENCE [LARGE SCALE GENOMIC DNA]</scope>
    <source>
        <strain evidence="5 6">HLT3-15</strain>
    </source>
</reference>
<dbReference type="RefSeq" id="WP_129474965.1">
    <property type="nucleotide sequence ID" value="NZ_SDWS01000003.1"/>
</dbReference>
<organism evidence="5 6">
    <name type="scientific">Nocardioides glacieisoli</name>
    <dbReference type="NCBI Taxonomy" id="1168730"/>
    <lineage>
        <taxon>Bacteria</taxon>
        <taxon>Bacillati</taxon>
        <taxon>Actinomycetota</taxon>
        <taxon>Actinomycetes</taxon>
        <taxon>Propionibacteriales</taxon>
        <taxon>Nocardioidaceae</taxon>
        <taxon>Nocardioides</taxon>
    </lineage>
</organism>
<dbReference type="PANTHER" id="PTHR44942">
    <property type="entry name" value="METHYLTRANSF_11 DOMAIN-CONTAINING PROTEIN"/>
    <property type="match status" value="1"/>
</dbReference>
<evidence type="ECO:0000313" key="5">
    <source>
        <dbReference type="EMBL" id="RYB91558.1"/>
    </source>
</evidence>
<comment type="similarity">
    <text evidence="1">Belongs to the methyltransferase superfamily.</text>
</comment>
<dbReference type="GO" id="GO:0032259">
    <property type="term" value="P:methylation"/>
    <property type="evidence" value="ECO:0007669"/>
    <property type="project" value="UniProtKB-KW"/>
</dbReference>
<dbReference type="InterPro" id="IPR013216">
    <property type="entry name" value="Methyltransf_11"/>
</dbReference>
<feature type="domain" description="Methyltransferase type 11" evidence="4">
    <location>
        <begin position="42"/>
        <end position="131"/>
    </location>
</feature>
<name>A0A4Q2RS51_9ACTN</name>
<dbReference type="EMBL" id="SDWS01000003">
    <property type="protein sequence ID" value="RYB91558.1"/>
    <property type="molecule type" value="Genomic_DNA"/>
</dbReference>
<proteinExistence type="inferred from homology"/>
<sequence>MTERALTFGSVAEAYERYRPGYPDEVVETVLAYAARPVATALEIGAGTGKATRVFANHGVRVTATDPDAAMLAELVKHVPASVRPVRATFEELPLTTTYDLVYAAAALHWTRPEGRWERAAALLEPGGIVASFGAPRDLADPVVEEALRVAGTPWLQEVDVPSPDGTPEDSTLQWPSTELAASELFTDVTQVVLEQRTAVSARDYVGLLSTVSAFLVLSPADREAALASILDALPAEVDVVGDIRLHLARKA</sequence>
<dbReference type="GO" id="GO:0008757">
    <property type="term" value="F:S-adenosylmethionine-dependent methyltransferase activity"/>
    <property type="evidence" value="ECO:0007669"/>
    <property type="project" value="InterPro"/>
</dbReference>
<keyword evidence="3 5" id="KW-0808">Transferase</keyword>